<proteinExistence type="predicted"/>
<keyword evidence="2" id="KW-1185">Reference proteome</keyword>
<dbReference type="AlphaFoldDB" id="A0A7G9SIB8"/>
<gene>
    <name evidence="1" type="ORF">H9L13_01125</name>
</gene>
<dbReference type="RefSeq" id="WP_187538286.1">
    <property type="nucleotide sequence ID" value="NZ_BAABJT010000001.1"/>
</dbReference>
<sequence length="47" mass="4893">MSKMIGSGAARYQAGAAPSMQAMIAHVTLLPTELRVAPRGPRLARTG</sequence>
<evidence type="ECO:0000313" key="1">
    <source>
        <dbReference type="EMBL" id="QNN67593.1"/>
    </source>
</evidence>
<dbReference type="EMBL" id="CP060718">
    <property type="protein sequence ID" value="QNN67593.1"/>
    <property type="molecule type" value="Genomic_DNA"/>
</dbReference>
<organism evidence="1 2">
    <name type="scientific">Sphingomonas lutea</name>
    <dbReference type="NCBI Taxonomy" id="1045317"/>
    <lineage>
        <taxon>Bacteria</taxon>
        <taxon>Pseudomonadati</taxon>
        <taxon>Pseudomonadota</taxon>
        <taxon>Alphaproteobacteria</taxon>
        <taxon>Sphingomonadales</taxon>
        <taxon>Sphingomonadaceae</taxon>
        <taxon>Sphingomonas</taxon>
    </lineage>
</organism>
<reference evidence="1 2" key="1">
    <citation type="submission" date="2020-08" db="EMBL/GenBank/DDBJ databases">
        <title>Genome sequence of Sphingomonas lutea KCTC 23642T.</title>
        <authorList>
            <person name="Hyun D.-W."/>
            <person name="Bae J.-W."/>
        </authorList>
    </citation>
    <scope>NUCLEOTIDE SEQUENCE [LARGE SCALE GENOMIC DNA]</scope>
    <source>
        <strain evidence="1 2">KCTC 23642</strain>
    </source>
</reference>
<evidence type="ECO:0000313" key="2">
    <source>
        <dbReference type="Proteomes" id="UP000515971"/>
    </source>
</evidence>
<accession>A0A7G9SIB8</accession>
<name>A0A7G9SIB8_9SPHN</name>
<protein>
    <submittedName>
        <fullName evidence="1">Uncharacterized protein</fullName>
    </submittedName>
</protein>
<dbReference type="Proteomes" id="UP000515971">
    <property type="component" value="Chromosome"/>
</dbReference>
<dbReference type="KEGG" id="slut:H9L13_01125"/>